<reference evidence="1 2" key="1">
    <citation type="submission" date="2018-12" db="EMBL/GenBank/DDBJ databases">
        <title>Complete genome sequence of Flaviflexus sp. H23T48.</title>
        <authorList>
            <person name="Bae J.-W."/>
            <person name="Lee J.-Y."/>
        </authorList>
    </citation>
    <scope>NUCLEOTIDE SEQUENCE [LARGE SCALE GENOMIC DNA]</scope>
    <source>
        <strain evidence="1 2">H23T48</strain>
    </source>
</reference>
<protein>
    <submittedName>
        <fullName evidence="1">Uncharacterized protein</fullName>
    </submittedName>
</protein>
<proteinExistence type="predicted"/>
<dbReference type="RefSeq" id="WP_126704172.1">
    <property type="nucleotide sequence ID" value="NZ_CP034593.1"/>
</dbReference>
<dbReference type="KEGG" id="flh:EJ997_08525"/>
<dbReference type="InterPro" id="IPR023393">
    <property type="entry name" value="START-like_dom_sf"/>
</dbReference>
<dbReference type="Proteomes" id="UP000280344">
    <property type="component" value="Chromosome"/>
</dbReference>
<dbReference type="AlphaFoldDB" id="A0A3S9PYD8"/>
<accession>A0A3S9PYD8</accession>
<name>A0A3S9PYD8_9ACTO</name>
<dbReference type="SUPFAM" id="SSF55961">
    <property type="entry name" value="Bet v1-like"/>
    <property type="match status" value="1"/>
</dbReference>
<organism evidence="1 2">
    <name type="scientific">Flaviflexus ciconiae</name>
    <dbReference type="NCBI Taxonomy" id="2496867"/>
    <lineage>
        <taxon>Bacteria</taxon>
        <taxon>Bacillati</taxon>
        <taxon>Actinomycetota</taxon>
        <taxon>Actinomycetes</taxon>
        <taxon>Actinomycetales</taxon>
        <taxon>Actinomycetaceae</taxon>
        <taxon>Flaviflexus</taxon>
    </lineage>
</organism>
<evidence type="ECO:0000313" key="2">
    <source>
        <dbReference type="Proteomes" id="UP000280344"/>
    </source>
</evidence>
<sequence>MSNVSLSLTPTGSGTVLTLVHEVKDDEHWETFGPAATGIGWDGAFYSLLLYLRGDSNSNPEKMAELSMTPEGLQFVTDTAHAWRNAHIASGAKQTVAEGMAERTAKFYRGEGE</sequence>
<keyword evidence="2" id="KW-1185">Reference proteome</keyword>
<dbReference type="OrthoDB" id="8117292at2"/>
<dbReference type="EMBL" id="CP034593">
    <property type="protein sequence ID" value="AZQ77369.1"/>
    <property type="molecule type" value="Genomic_DNA"/>
</dbReference>
<gene>
    <name evidence="1" type="ORF">EJ997_08525</name>
</gene>
<evidence type="ECO:0000313" key="1">
    <source>
        <dbReference type="EMBL" id="AZQ77369.1"/>
    </source>
</evidence>
<dbReference type="Gene3D" id="3.30.530.20">
    <property type="match status" value="1"/>
</dbReference>